<reference evidence="1" key="1">
    <citation type="submission" date="2021-03" db="EMBL/GenBank/DDBJ databases">
        <authorList>
            <consortium name="DOE Joint Genome Institute"/>
            <person name="Ahrendt S."/>
            <person name="Looney B.P."/>
            <person name="Miyauchi S."/>
            <person name="Morin E."/>
            <person name="Drula E."/>
            <person name="Courty P.E."/>
            <person name="Chicoki N."/>
            <person name="Fauchery L."/>
            <person name="Kohler A."/>
            <person name="Kuo A."/>
            <person name="Labutti K."/>
            <person name="Pangilinan J."/>
            <person name="Lipzen A."/>
            <person name="Riley R."/>
            <person name="Andreopoulos W."/>
            <person name="He G."/>
            <person name="Johnson J."/>
            <person name="Barry K.W."/>
            <person name="Grigoriev I.V."/>
            <person name="Nagy L."/>
            <person name="Hibbett D."/>
            <person name="Henrissat B."/>
            <person name="Matheny P.B."/>
            <person name="Labbe J."/>
            <person name="Martin F."/>
        </authorList>
    </citation>
    <scope>NUCLEOTIDE SEQUENCE</scope>
    <source>
        <strain evidence="1">HHB10654</strain>
    </source>
</reference>
<keyword evidence="2" id="KW-1185">Reference proteome</keyword>
<dbReference type="EMBL" id="MU277209">
    <property type="protein sequence ID" value="KAI0062164.1"/>
    <property type="molecule type" value="Genomic_DNA"/>
</dbReference>
<evidence type="ECO:0000313" key="2">
    <source>
        <dbReference type="Proteomes" id="UP000814140"/>
    </source>
</evidence>
<sequence>MESNPTKILPARLPLPPRAERALSPGDRIGQGMALRGETLCLFAVDQSKELPRSDEPSELLEIVEELHIGKHAVLYRAREVLSRVSLPSDSLHSAIYDEPDADSSRSLYGREYAIKLLSKSSTDFEAQSLEGAIHISLPRHRNIVALHRILETPSFLVFILEYISSSVNLLSFLMEDRDSQALDAASVKDSSSIISASSTANHQFSLSRVQLVASMFAQMCEAVAVCHDASVYHRNLKPDNFLVSESWTRAANGKMERKVVVKLTDFGLATRTTDSADMDCGSTPYMSYECRNNFAPTYRPRAADIWALGLVLINMLYHFNPWTDTAPGRCASYTDFSLDPYSFLLRFAHMTPPLASFLVQQVFCILNDPKDDSERIEARQFGVWVAHLPNLIGEGYESLHFTSLRSAPRSRRPSSRLSTRVAKKSPSSPIPSKSPSPAPSPTNTVASIALPPIVEEDGANNRRLPVTGGDAPPSNSPVPAFPSPLRSASPLRTTDLPTLPPFDVISRSSDTPPPTEENAVVAATANPSNGSTRFRGRRPKDSHTIINDFLQRQPAIAHSVVNRIADGRPINHWRAGRDASPTSIATMQTADKSVLSQSSDKSRKNFWRGPPEQVMLR</sequence>
<organism evidence="1 2">
    <name type="scientific">Artomyces pyxidatus</name>
    <dbReference type="NCBI Taxonomy" id="48021"/>
    <lineage>
        <taxon>Eukaryota</taxon>
        <taxon>Fungi</taxon>
        <taxon>Dikarya</taxon>
        <taxon>Basidiomycota</taxon>
        <taxon>Agaricomycotina</taxon>
        <taxon>Agaricomycetes</taxon>
        <taxon>Russulales</taxon>
        <taxon>Auriscalpiaceae</taxon>
        <taxon>Artomyces</taxon>
    </lineage>
</organism>
<evidence type="ECO:0000313" key="1">
    <source>
        <dbReference type="EMBL" id="KAI0062164.1"/>
    </source>
</evidence>
<accession>A0ACB8T0B4</accession>
<gene>
    <name evidence="1" type="ORF">BV25DRAFT_702141</name>
</gene>
<reference evidence="1" key="2">
    <citation type="journal article" date="2022" name="New Phytol.">
        <title>Evolutionary transition to the ectomycorrhizal habit in the genomes of a hyperdiverse lineage of mushroom-forming fungi.</title>
        <authorList>
            <person name="Looney B."/>
            <person name="Miyauchi S."/>
            <person name="Morin E."/>
            <person name="Drula E."/>
            <person name="Courty P.E."/>
            <person name="Kohler A."/>
            <person name="Kuo A."/>
            <person name="LaButti K."/>
            <person name="Pangilinan J."/>
            <person name="Lipzen A."/>
            <person name="Riley R."/>
            <person name="Andreopoulos W."/>
            <person name="He G."/>
            <person name="Johnson J."/>
            <person name="Nolan M."/>
            <person name="Tritt A."/>
            <person name="Barry K.W."/>
            <person name="Grigoriev I.V."/>
            <person name="Nagy L.G."/>
            <person name="Hibbett D."/>
            <person name="Henrissat B."/>
            <person name="Matheny P.B."/>
            <person name="Labbe J."/>
            <person name="Martin F.M."/>
        </authorList>
    </citation>
    <scope>NUCLEOTIDE SEQUENCE</scope>
    <source>
        <strain evidence="1">HHB10654</strain>
    </source>
</reference>
<proteinExistence type="predicted"/>
<comment type="caution">
    <text evidence="1">The sequence shown here is derived from an EMBL/GenBank/DDBJ whole genome shotgun (WGS) entry which is preliminary data.</text>
</comment>
<protein>
    <submittedName>
        <fullName evidence="1">Kinase-like protein</fullName>
    </submittedName>
</protein>
<name>A0ACB8T0B4_9AGAM</name>
<dbReference type="Proteomes" id="UP000814140">
    <property type="component" value="Unassembled WGS sequence"/>
</dbReference>